<evidence type="ECO:0000313" key="1">
    <source>
        <dbReference type="EMBL" id="RRQ22630.1"/>
    </source>
</evidence>
<dbReference type="RefSeq" id="WP_125181972.1">
    <property type="nucleotide sequence ID" value="NZ_QZMU01000001.1"/>
</dbReference>
<dbReference type="OrthoDB" id="3078266at2"/>
<proteinExistence type="predicted"/>
<comment type="caution">
    <text evidence="1">The sequence shown here is derived from an EMBL/GenBank/DDBJ whole genome shotgun (WGS) entry which is preliminary data.</text>
</comment>
<sequence length="154" mass="17736">MNYWRMQLHPDDAANAVRHTMRCLGLGYIGLDFAQPPGDLTDVQSEEIPQSQRDYWDFAHVMAEGDYVLIVAHHYPCALVKVTGPYNYIRDPVGALGVWFRHFRRIEPIGYYADLVTNPAQWQQTTMTDTISILRDESSLSYTLIRSWRSQVGV</sequence>
<accession>A0A426QLJ6</accession>
<name>A0A426QLJ6_9GAMM</name>
<dbReference type="EMBL" id="QZMU01000001">
    <property type="protein sequence ID" value="RRQ22630.1"/>
    <property type="molecule type" value="Genomic_DNA"/>
</dbReference>
<dbReference type="AlphaFoldDB" id="A0A426QLJ6"/>
<keyword evidence="2" id="KW-1185">Reference proteome</keyword>
<gene>
    <name evidence="1" type="ORF">D6C00_12300</name>
</gene>
<protein>
    <submittedName>
        <fullName evidence="1">Uncharacterized protein</fullName>
    </submittedName>
</protein>
<dbReference type="Proteomes" id="UP000287798">
    <property type="component" value="Unassembled WGS sequence"/>
</dbReference>
<evidence type="ECO:0000313" key="2">
    <source>
        <dbReference type="Proteomes" id="UP000287798"/>
    </source>
</evidence>
<reference evidence="1 2" key="1">
    <citation type="journal article" date="2010" name="Int. J. Syst. Evol. Microbiol.">
        <title>Thiohalobacter thiocyanaticus gen. nov., sp. nov., a moderately halophilic, sulfur-oxidizing gammaproteobacterium from hypersaline lakes, that utilizes thiocyanate.</title>
        <authorList>
            <person name="Sorokin D.Y."/>
            <person name="Kovaleva O.L."/>
            <person name="Tourova T.P."/>
            <person name="Muyzer G."/>
        </authorList>
    </citation>
    <scope>NUCLEOTIDE SEQUENCE [LARGE SCALE GENOMIC DNA]</scope>
    <source>
        <strain evidence="1 2">Hrh1</strain>
    </source>
</reference>
<organism evidence="1 2">
    <name type="scientific">Thiohalobacter thiocyanaticus</name>
    <dbReference type="NCBI Taxonomy" id="585455"/>
    <lineage>
        <taxon>Bacteria</taxon>
        <taxon>Pseudomonadati</taxon>
        <taxon>Pseudomonadota</taxon>
        <taxon>Gammaproteobacteria</taxon>
        <taxon>Thiohalobacterales</taxon>
        <taxon>Thiohalobacteraceae</taxon>
        <taxon>Thiohalobacter</taxon>
    </lineage>
</organism>